<evidence type="ECO:0000259" key="1">
    <source>
        <dbReference type="Pfam" id="PF10213"/>
    </source>
</evidence>
<dbReference type="InterPro" id="IPR019349">
    <property type="entry name" value="Ribosomal_mS35_mit"/>
</dbReference>
<dbReference type="GeneID" id="88173464"/>
<dbReference type="KEGG" id="asau:88173464"/>
<dbReference type="InterPro" id="IPR039848">
    <property type="entry name" value="Ribosomal_mS35_mt"/>
</dbReference>
<reference evidence="2 3" key="1">
    <citation type="submission" date="2023-10" db="EMBL/GenBank/DDBJ databases">
        <title>Draft Genome Sequence of Candida saopaulonensis from a very Premature Infant with Sepsis.</title>
        <authorList>
            <person name="Ning Y."/>
            <person name="Dai R."/>
            <person name="Xiao M."/>
            <person name="Xu Y."/>
            <person name="Yan Q."/>
            <person name="Zhang L."/>
        </authorList>
    </citation>
    <scope>NUCLEOTIDE SEQUENCE [LARGE SCALE GENOMIC DNA]</scope>
    <source>
        <strain evidence="2 3">19XY460</strain>
    </source>
</reference>
<feature type="domain" description="Small ribosomal subunit protein mS35 mitochondrial conserved" evidence="1">
    <location>
        <begin position="151"/>
        <end position="275"/>
    </location>
</feature>
<accession>A0AAX4H9J8</accession>
<protein>
    <recommendedName>
        <fullName evidence="1">Small ribosomal subunit protein mS35 mitochondrial conserved domain-containing protein</fullName>
    </recommendedName>
</protein>
<organism evidence="2 3">
    <name type="scientific">Australozyma saopauloensis</name>
    <dbReference type="NCBI Taxonomy" id="291208"/>
    <lineage>
        <taxon>Eukaryota</taxon>
        <taxon>Fungi</taxon>
        <taxon>Dikarya</taxon>
        <taxon>Ascomycota</taxon>
        <taxon>Saccharomycotina</taxon>
        <taxon>Pichiomycetes</taxon>
        <taxon>Metschnikowiaceae</taxon>
        <taxon>Australozyma</taxon>
    </lineage>
</organism>
<evidence type="ECO:0000313" key="2">
    <source>
        <dbReference type="EMBL" id="WPK25096.1"/>
    </source>
</evidence>
<evidence type="ECO:0000313" key="3">
    <source>
        <dbReference type="Proteomes" id="UP001338582"/>
    </source>
</evidence>
<dbReference type="GO" id="GO:0003735">
    <property type="term" value="F:structural constituent of ribosome"/>
    <property type="evidence" value="ECO:0007669"/>
    <property type="project" value="InterPro"/>
</dbReference>
<keyword evidence="3" id="KW-1185">Reference proteome</keyword>
<gene>
    <name evidence="2" type="ORF">PUMCH_002399</name>
</gene>
<dbReference type="PANTHER" id="PTHR13490">
    <property type="entry name" value="MITOCHONDRIAL 28S RIBOSOMAL PROTEIN S28"/>
    <property type="match status" value="1"/>
</dbReference>
<proteinExistence type="predicted"/>
<dbReference type="GO" id="GO:0032543">
    <property type="term" value="P:mitochondrial translation"/>
    <property type="evidence" value="ECO:0007669"/>
    <property type="project" value="InterPro"/>
</dbReference>
<dbReference type="EMBL" id="CP138896">
    <property type="protein sequence ID" value="WPK25096.1"/>
    <property type="molecule type" value="Genomic_DNA"/>
</dbReference>
<dbReference type="Pfam" id="PF10213">
    <property type="entry name" value="MRP-S28"/>
    <property type="match status" value="1"/>
</dbReference>
<dbReference type="AlphaFoldDB" id="A0AAX4H9J8"/>
<name>A0AAX4H9J8_9ASCO</name>
<dbReference type="PANTHER" id="PTHR13490:SF0">
    <property type="entry name" value="SMALL RIBOSOMAL SUBUNIT PROTEIN MS35"/>
    <property type="match status" value="1"/>
</dbReference>
<dbReference type="GO" id="GO:0005763">
    <property type="term" value="C:mitochondrial small ribosomal subunit"/>
    <property type="evidence" value="ECO:0007669"/>
    <property type="project" value="TreeGrafter"/>
</dbReference>
<dbReference type="RefSeq" id="XP_062877479.1">
    <property type="nucleotide sequence ID" value="XM_063021409.1"/>
</dbReference>
<dbReference type="Proteomes" id="UP001338582">
    <property type="component" value="Chromosome 3"/>
</dbReference>
<sequence>MSFRRSGLVLKSCTRLNSTAQNAKKADASALYLNPHKWVGLPADRVFELHNLRKTNLAEKYVPNNAERRAILSTVTSLKGGAPKLEYGYEIDNFKERVMNNTPSNLRGLPPKLSNQRVYDRGDLIHKERLKRETLRTAAFEMPLLAKYRQEYRPKETAQNPLKLTFQSDFSDSPNEFNSKVTLSVKLDDLNLKQDQQKKFILLSGKKFDQHSRTLEFSSIRFPESTQNARWLVETFNKLLKESKDLTKNDFKDIPINTKQHKPVKPVYAFPESWKRPQDAPMERHNVVQNYIQSYKEKKESEYIKSISP</sequence>